<dbReference type="GO" id="GO:0003677">
    <property type="term" value="F:DNA binding"/>
    <property type="evidence" value="ECO:0007669"/>
    <property type="project" value="InterPro"/>
</dbReference>
<dbReference type="InterPro" id="IPR050090">
    <property type="entry name" value="Tyrosine_recombinase_XerCD"/>
</dbReference>
<dbReference type="PROSITE" id="PS51898">
    <property type="entry name" value="TYR_RECOMBINASE"/>
    <property type="match status" value="1"/>
</dbReference>
<evidence type="ECO:0000313" key="4">
    <source>
        <dbReference type="Proteomes" id="UP000480185"/>
    </source>
</evidence>
<feature type="domain" description="Tyr recombinase" evidence="2">
    <location>
        <begin position="1"/>
        <end position="173"/>
    </location>
</feature>
<dbReference type="GO" id="GO:0015074">
    <property type="term" value="P:DNA integration"/>
    <property type="evidence" value="ECO:0007669"/>
    <property type="project" value="InterPro"/>
</dbReference>
<gene>
    <name evidence="3" type="ORF">GH754_04880</name>
</gene>
<dbReference type="InterPro" id="IPR002104">
    <property type="entry name" value="Integrase_catalytic"/>
</dbReference>
<dbReference type="GO" id="GO:0006310">
    <property type="term" value="P:DNA recombination"/>
    <property type="evidence" value="ECO:0007669"/>
    <property type="project" value="UniProtKB-KW"/>
</dbReference>
<reference evidence="3 4" key="1">
    <citation type="submission" date="2019-11" db="EMBL/GenBank/DDBJ databases">
        <authorList>
            <person name="Li J."/>
        </authorList>
    </citation>
    <scope>NUCLEOTIDE SEQUENCE [LARGE SCALE GENOMIC DNA]</scope>
    <source>
        <strain evidence="3 4">J4</strain>
    </source>
</reference>
<name>A0A6G1X3Z3_9BACI</name>
<dbReference type="PANTHER" id="PTHR30349">
    <property type="entry name" value="PHAGE INTEGRASE-RELATED"/>
    <property type="match status" value="1"/>
</dbReference>
<comment type="caution">
    <text evidence="3">The sequence shown here is derived from an EMBL/GenBank/DDBJ whole genome shotgun (WGS) entry which is preliminary data.</text>
</comment>
<accession>A0A6G1X3Z3</accession>
<dbReference type="AlphaFoldDB" id="A0A6G1X3Z3"/>
<organism evidence="3 4">
    <name type="scientific">Salinibacillus xinjiangensis</name>
    <dbReference type="NCBI Taxonomy" id="1229268"/>
    <lineage>
        <taxon>Bacteria</taxon>
        <taxon>Bacillati</taxon>
        <taxon>Bacillota</taxon>
        <taxon>Bacilli</taxon>
        <taxon>Bacillales</taxon>
        <taxon>Bacillaceae</taxon>
        <taxon>Salinibacillus</taxon>
    </lineage>
</organism>
<proteinExistence type="predicted"/>
<dbReference type="InterPro" id="IPR011010">
    <property type="entry name" value="DNA_brk_join_enz"/>
</dbReference>
<evidence type="ECO:0000256" key="1">
    <source>
        <dbReference type="ARBA" id="ARBA00023172"/>
    </source>
</evidence>
<dbReference type="Pfam" id="PF00589">
    <property type="entry name" value="Phage_integrase"/>
    <property type="match status" value="1"/>
</dbReference>
<dbReference type="InterPro" id="IPR013762">
    <property type="entry name" value="Integrase-like_cat_sf"/>
</dbReference>
<dbReference type="EMBL" id="WJNH01000002">
    <property type="protein sequence ID" value="MRG85667.1"/>
    <property type="molecule type" value="Genomic_DNA"/>
</dbReference>
<protein>
    <submittedName>
        <fullName evidence="3">Tyrosine-type recombinase/integrase</fullName>
    </submittedName>
</protein>
<evidence type="ECO:0000259" key="2">
    <source>
        <dbReference type="PROSITE" id="PS51898"/>
    </source>
</evidence>
<evidence type="ECO:0000313" key="3">
    <source>
        <dbReference type="EMBL" id="MRG85667.1"/>
    </source>
</evidence>
<dbReference type="PANTHER" id="PTHR30349:SF82">
    <property type="entry name" value="INTEGRASE_RECOMBINASE YOEC-RELATED"/>
    <property type="match status" value="1"/>
</dbReference>
<dbReference type="Proteomes" id="UP000480185">
    <property type="component" value="Unassembled WGS sequence"/>
</dbReference>
<keyword evidence="4" id="KW-1185">Reference proteome</keyword>
<dbReference type="OrthoDB" id="9788852at2"/>
<sequence length="176" mass="20417">MPIREFESIKKMKDYLYQQSLRNGFLFTFGINSGLKISDILPLKVKDIKYASHLEIHDRNGNIRRVKISPSLKQEVEEYTKGKDDSFYLFPSREGNKPISRVTAWNILKQAAKEIGLSESIGTNTLRKTFGYHYYKKTKDLATLQQIFGHSSISITMNFIEIKEDLSDQNIEDLFL</sequence>
<dbReference type="Gene3D" id="1.10.443.10">
    <property type="entry name" value="Intergrase catalytic core"/>
    <property type="match status" value="1"/>
</dbReference>
<dbReference type="SUPFAM" id="SSF56349">
    <property type="entry name" value="DNA breaking-rejoining enzymes"/>
    <property type="match status" value="1"/>
</dbReference>
<keyword evidence="1" id="KW-0233">DNA recombination</keyword>